<evidence type="ECO:0000313" key="5">
    <source>
        <dbReference type="Proteomes" id="UP000708208"/>
    </source>
</evidence>
<organism evidence="4 5">
    <name type="scientific">Allacma fusca</name>
    <dbReference type="NCBI Taxonomy" id="39272"/>
    <lineage>
        <taxon>Eukaryota</taxon>
        <taxon>Metazoa</taxon>
        <taxon>Ecdysozoa</taxon>
        <taxon>Arthropoda</taxon>
        <taxon>Hexapoda</taxon>
        <taxon>Collembola</taxon>
        <taxon>Symphypleona</taxon>
        <taxon>Sminthuridae</taxon>
        <taxon>Allacma</taxon>
    </lineage>
</organism>
<evidence type="ECO:0000259" key="3">
    <source>
        <dbReference type="PROSITE" id="PS51072"/>
    </source>
</evidence>
<evidence type="ECO:0000256" key="2">
    <source>
        <dbReference type="PROSITE-ProRule" id="PRU00124"/>
    </source>
</evidence>
<dbReference type="Pfam" id="PF07703">
    <property type="entry name" value="A2M_BRD"/>
    <property type="match status" value="1"/>
</dbReference>
<name>A0A8J2PBM5_9HEXA</name>
<dbReference type="SMART" id="SM01360">
    <property type="entry name" value="A2M"/>
    <property type="match status" value="1"/>
</dbReference>
<dbReference type="InterPro" id="IPR011625">
    <property type="entry name" value="A2M_N_BRD"/>
</dbReference>
<dbReference type="InterPro" id="IPR041555">
    <property type="entry name" value="MG3"/>
</dbReference>
<feature type="domain" description="MHD" evidence="3">
    <location>
        <begin position="1"/>
        <end position="117"/>
    </location>
</feature>
<comment type="caution">
    <text evidence="4">The sequence shown here is derived from an EMBL/GenBank/DDBJ whole genome shotgun (WGS) entry which is preliminary data.</text>
</comment>
<feature type="disulfide bond" evidence="2">
    <location>
        <begin position="869"/>
        <end position="887"/>
    </location>
</feature>
<dbReference type="Proteomes" id="UP000708208">
    <property type="component" value="Unassembled WGS sequence"/>
</dbReference>
<protein>
    <recommendedName>
        <fullName evidence="3">MHD domain-containing protein</fullName>
    </recommendedName>
</protein>
<dbReference type="SMART" id="SM01361">
    <property type="entry name" value="A2M_recep"/>
    <property type="match status" value="1"/>
</dbReference>
<dbReference type="SMART" id="SM01359">
    <property type="entry name" value="A2M_N_2"/>
    <property type="match status" value="1"/>
</dbReference>
<dbReference type="CDD" id="cd00112">
    <property type="entry name" value="LDLa"/>
    <property type="match status" value="1"/>
</dbReference>
<dbReference type="PROSITE" id="PS51072">
    <property type="entry name" value="MHD"/>
    <property type="match status" value="1"/>
</dbReference>
<dbReference type="InterPro" id="IPR009048">
    <property type="entry name" value="A-macroglobulin_rcpt-bd"/>
</dbReference>
<proteinExistence type="predicted"/>
<dbReference type="InterPro" id="IPR028565">
    <property type="entry name" value="MHD"/>
</dbReference>
<dbReference type="InterPro" id="IPR001599">
    <property type="entry name" value="Macroglobln_a2"/>
</dbReference>
<dbReference type="InterPro" id="IPR002172">
    <property type="entry name" value="LDrepeatLR_classA_rpt"/>
</dbReference>
<dbReference type="GO" id="GO:0005615">
    <property type="term" value="C:extracellular space"/>
    <property type="evidence" value="ECO:0007669"/>
    <property type="project" value="InterPro"/>
</dbReference>
<accession>A0A8J2PBM5</accession>
<evidence type="ECO:0000256" key="1">
    <source>
        <dbReference type="ARBA" id="ARBA00023157"/>
    </source>
</evidence>
<dbReference type="Pfam" id="PF07678">
    <property type="entry name" value="TED_complement"/>
    <property type="match status" value="1"/>
</dbReference>
<feature type="disulfide bond" evidence="2">
    <location>
        <begin position="881"/>
        <end position="896"/>
    </location>
</feature>
<sequence>MGRQVENVSVEIPMPKSVLNCSLTASQGKYSFDPVSKVMLWEVGKIDPTKLPNIRGTINMQAGSPQIESNPTANVNFMINQMAVSGIKVSRLDMYGEKYRPFKGVKYITKAGKFQFSLCRYEDGVTIPASQPGPRIDVRTISLYIKSNSVYGQFQFQQQSPFNFQNQSFFTENRPEIYSKNKSIVNYIVLAPSIIHPASVYTAVVTVRKATVPSLQVTVSLSKDGVDLHGSSSSMQAPDSQSFRILVPRQLTHGTYKVRVEGNYPNTQGGSIFLHESNLKFSERFLSILIQTNRYVFNGGQKVKFRAVLLKRDLRPFEDSADIYILDARDIIMRRWLSVSNNQGVIDLMYELPEYSNLGKWKIQVHADTQVEEKVIQVEKYFQPQFEVFVSLPSFILASEKSITASVSGFYGTEKTVRGNATVRLYAFQYNDPRNIYTFIDAETLFVTGEEEVTWDISAVYDVVGTPPDLGIRIEADIKEYFIGETRLGFAESRIIAETYNLKFVNSGPPIFKPGLSFVTHLRVMFSDLERIPTEKLQNSVLRVLSTAVTVSGESINLAPIEVFPSNQERNEIDRLAFDSYLSNPSQYLELSRLRSFWDNGVLQIRVTPPKRASRLVFQAEFTDEDGVQVRTSMTANSVFSPTRRYLNVWTTSSRVVVGEYVTLHVAATYHLKEFHYVVMGKGLILQSGTEHLADKWSLPKSFSVVVSSEMSPGFRVLVYHITANDEIVSDSVFIPVDIISRHTMNLNLNQHKDRSKDTLEVQMLGDPGAYFGVSAQRSVRQFMQAGNEFSASSVFSSLYSLEPSNSSIHVVTWRDRSGEKPDQSLYLPSMNYGANAAKTFLLSNLLAFSDGLLPGVEDSVCEEGKLPCSTVGCYSLEEKCDKITHCTDGTDEFDCEALLDEDLVAFRVDRISRFMDFYDPSDGDWGWSHQNIAHGGDYISTLSAPKITDTWHFNGFAVSKKNGFALLESDIVYETIRPFMLIVDAPPAVRRGEQFGVIAMLYNKTPKDIYVVVELKASDDFVFVNVGREGMMDFSDGSPPYATGDHHHFVWIPANSEVEVRVPIKPIIEQGSITIQLSATTQIRQDSAEIEVEVQPEGVQLGKHTSLLLDLKNRAQVIKFMDIFTEESPLIPYDQRRKFVYGSPAGHVTISGDIMGPIFPKTPVTMGELLGRNGKGTADRLFDLSANVWQLHYLRLTNQLETPFARVVFEEMNKFFAHVMKRYSTVGWFKMWNLSKPSVWLSAWALQIFHHASFPDWESYFYVEKRVFSSVTQWLLKHQNFDGSFSETQWFTLPLNKKMGFRKDVNGPMNVTLTAHMAITLHHVLGSLEGRLRVLASVAKNRAIQYLESTLISMSDPYQVAITAYALTLTDSQSKEAAFDTLNKIKIDEGGMVYWSPGKVPENAIVHENSRPFIQPKNNEFWDSVAVEATSFALLTYLIRDGITAIPEKAVAWLNTMRLTDGGFISTLDTAVAFEALTEYSNRARLRDITDMTVTVEFASQSEEDELSQIWSINPNNIITVQSFDIPQVWGHVNVIAKGAGQAVIQLDTSFGVDREEFKDTPPEDCFDLRVREFFSTERNKSILTLESCFRWTLLDESDVSATAVLEVEIPSGYGLLQSDAISLVASGVHPTLKDALAAPGKTSWYFDYITPEWTCFNHTVRRWYPVANLTAYKQATIYEAYAPERFVNYMFNDTSNLHLSMCHVCGSYQCPYCPFFSDSATVKAGPRVAW</sequence>
<dbReference type="PROSITE" id="PS50068">
    <property type="entry name" value="LDLRA_2"/>
    <property type="match status" value="1"/>
</dbReference>
<dbReference type="Pfam" id="PF00928">
    <property type="entry name" value="Adap_comp_sub"/>
    <property type="match status" value="1"/>
</dbReference>
<dbReference type="OrthoDB" id="6359008at2759"/>
<dbReference type="EMBL" id="CAJVCH010205879">
    <property type="protein sequence ID" value="CAG7731091.1"/>
    <property type="molecule type" value="Genomic_DNA"/>
</dbReference>
<keyword evidence="5" id="KW-1185">Reference proteome</keyword>
<keyword evidence="1 2" id="KW-1015">Disulfide bond</keyword>
<dbReference type="Pfam" id="PF17791">
    <property type="entry name" value="MG3"/>
    <property type="match status" value="1"/>
</dbReference>
<evidence type="ECO:0000313" key="4">
    <source>
        <dbReference type="EMBL" id="CAG7731091.1"/>
    </source>
</evidence>
<feature type="disulfide bond" evidence="2">
    <location>
        <begin position="862"/>
        <end position="874"/>
    </location>
</feature>
<dbReference type="PANTHER" id="PTHR11412">
    <property type="entry name" value="MACROGLOBULIN / COMPLEMENT"/>
    <property type="match status" value="1"/>
</dbReference>
<gene>
    <name evidence="4" type="ORF">AFUS01_LOCUS19698</name>
</gene>
<dbReference type="InterPro" id="IPR050473">
    <property type="entry name" value="A2M/Complement_sys"/>
</dbReference>
<dbReference type="Pfam" id="PF07677">
    <property type="entry name" value="A2M_recep"/>
    <property type="match status" value="1"/>
</dbReference>
<dbReference type="InterPro" id="IPR011626">
    <property type="entry name" value="Alpha-macroglobulin_TED"/>
</dbReference>
<reference evidence="4" key="1">
    <citation type="submission" date="2021-06" db="EMBL/GenBank/DDBJ databases">
        <authorList>
            <person name="Hodson N. C."/>
            <person name="Mongue J. A."/>
            <person name="Jaron S. K."/>
        </authorList>
    </citation>
    <scope>NUCLEOTIDE SEQUENCE</scope>
</reference>
<dbReference type="PANTHER" id="PTHR11412:SF146">
    <property type="entry name" value="CD109 ANTIGEN"/>
    <property type="match status" value="1"/>
</dbReference>
<dbReference type="SMART" id="SM00192">
    <property type="entry name" value="LDLa"/>
    <property type="match status" value="1"/>
</dbReference>
<dbReference type="InterPro" id="IPR002890">
    <property type="entry name" value="MG2"/>
</dbReference>
<dbReference type="GO" id="GO:0004866">
    <property type="term" value="F:endopeptidase inhibitor activity"/>
    <property type="evidence" value="ECO:0007669"/>
    <property type="project" value="InterPro"/>
</dbReference>
<dbReference type="Pfam" id="PF00207">
    <property type="entry name" value="A2M"/>
    <property type="match status" value="1"/>
</dbReference>
<dbReference type="Pfam" id="PF01835">
    <property type="entry name" value="MG2"/>
    <property type="match status" value="1"/>
</dbReference>